<dbReference type="PROSITE" id="PS51782">
    <property type="entry name" value="LYSM"/>
    <property type="match status" value="1"/>
</dbReference>
<dbReference type="Proteomes" id="UP001597106">
    <property type="component" value="Unassembled WGS sequence"/>
</dbReference>
<dbReference type="PROSITE" id="PS51257">
    <property type="entry name" value="PROKAR_LIPOPROTEIN"/>
    <property type="match status" value="1"/>
</dbReference>
<gene>
    <name evidence="3" type="ORF">ACFQ1T_04735</name>
</gene>
<dbReference type="Pfam" id="PF01476">
    <property type="entry name" value="LysM"/>
    <property type="match status" value="1"/>
</dbReference>
<dbReference type="EMBL" id="JBHTJW010000002">
    <property type="protein sequence ID" value="MFD0929082.1"/>
    <property type="molecule type" value="Genomic_DNA"/>
</dbReference>
<keyword evidence="4" id="KW-1185">Reference proteome</keyword>
<dbReference type="SMART" id="SM00257">
    <property type="entry name" value="LysM"/>
    <property type="match status" value="1"/>
</dbReference>
<reference evidence="4" key="1">
    <citation type="journal article" date="2019" name="Int. J. Syst. Evol. Microbiol.">
        <title>The Global Catalogue of Microorganisms (GCM) 10K type strain sequencing project: providing services to taxonomists for standard genome sequencing and annotation.</title>
        <authorList>
            <consortium name="The Broad Institute Genomics Platform"/>
            <consortium name="The Broad Institute Genome Sequencing Center for Infectious Disease"/>
            <person name="Wu L."/>
            <person name="Ma J."/>
        </authorList>
    </citation>
    <scope>NUCLEOTIDE SEQUENCE [LARGE SCALE GENOMIC DNA]</scope>
    <source>
        <strain evidence="4">CCUG 59685</strain>
    </source>
</reference>
<dbReference type="RefSeq" id="WP_379074412.1">
    <property type="nucleotide sequence ID" value="NZ_JBHTJW010000002.1"/>
</dbReference>
<sequence length="345" mass="37945">MTKIVQIITSLALACSSLLLQAEEIPLRPQHPDRHVVVKGDTLWDISAKFLKNPWQWPQIWQLNRSSIKDPHWIYPGDVIVLDTSSGQPVLKLVRESVTLEPGMIVTPIKGDAIPAIQPNIIQPFLTKPMLIAPEALKSAPRIVAAQEEREILSPGTRIYVQGLPDTPRNAWAIYREGEAIKNPENGELLGTEAHYLGEAKLLHAGQPATLTVTQAKEEIAVKDKLIAMEDSLSPPYLPHAPEGQIEGQIARVSEGINETGYGRVVVLNRGEAQGLERGHVLSVLRKGASMVDPESADPKHPVMIQLPDEPVGLVMVFKTFPKLSYALVMQASQPIHVEDVVRTP</sequence>
<dbReference type="InterPro" id="IPR018392">
    <property type="entry name" value="LysM"/>
</dbReference>
<dbReference type="InterPro" id="IPR052196">
    <property type="entry name" value="Bact_Kbp"/>
</dbReference>
<feature type="domain" description="LysM" evidence="2">
    <location>
        <begin position="33"/>
        <end position="82"/>
    </location>
</feature>
<dbReference type="PANTHER" id="PTHR34700">
    <property type="entry name" value="POTASSIUM BINDING PROTEIN KBP"/>
    <property type="match status" value="1"/>
</dbReference>
<evidence type="ECO:0000256" key="1">
    <source>
        <dbReference type="SAM" id="SignalP"/>
    </source>
</evidence>
<name>A0ABW3GKE6_9PROT</name>
<dbReference type="SUPFAM" id="SSF54106">
    <property type="entry name" value="LysM domain"/>
    <property type="match status" value="1"/>
</dbReference>
<feature type="signal peptide" evidence="1">
    <location>
        <begin position="1"/>
        <end position="22"/>
    </location>
</feature>
<feature type="chain" id="PRO_5046597097" evidence="1">
    <location>
        <begin position="23"/>
        <end position="345"/>
    </location>
</feature>
<organism evidence="3 4">
    <name type="scientific">Methylophilus glucosoxydans</name>
    <dbReference type="NCBI Taxonomy" id="752553"/>
    <lineage>
        <taxon>Bacteria</taxon>
        <taxon>Pseudomonadati</taxon>
        <taxon>Pseudomonadota</taxon>
        <taxon>Betaproteobacteria</taxon>
        <taxon>Nitrosomonadales</taxon>
        <taxon>Methylophilaceae</taxon>
        <taxon>Methylophilus</taxon>
    </lineage>
</organism>
<dbReference type="CDD" id="cd00118">
    <property type="entry name" value="LysM"/>
    <property type="match status" value="1"/>
</dbReference>
<evidence type="ECO:0000313" key="3">
    <source>
        <dbReference type="EMBL" id="MFD0929082.1"/>
    </source>
</evidence>
<comment type="caution">
    <text evidence="3">The sequence shown here is derived from an EMBL/GenBank/DDBJ whole genome shotgun (WGS) entry which is preliminary data.</text>
</comment>
<evidence type="ECO:0000313" key="4">
    <source>
        <dbReference type="Proteomes" id="UP001597106"/>
    </source>
</evidence>
<accession>A0ABW3GKE6</accession>
<protein>
    <submittedName>
        <fullName evidence="3">LysM peptidoglycan-binding domain-containing protein</fullName>
    </submittedName>
</protein>
<evidence type="ECO:0000259" key="2">
    <source>
        <dbReference type="PROSITE" id="PS51782"/>
    </source>
</evidence>
<dbReference type="InterPro" id="IPR036779">
    <property type="entry name" value="LysM_dom_sf"/>
</dbReference>
<keyword evidence="1" id="KW-0732">Signal</keyword>
<dbReference type="Gene3D" id="3.10.350.10">
    <property type="entry name" value="LysM domain"/>
    <property type="match status" value="1"/>
</dbReference>
<proteinExistence type="predicted"/>
<dbReference type="PANTHER" id="PTHR34700:SF4">
    <property type="entry name" value="PHAGE-LIKE ELEMENT PBSX PROTEIN XKDP"/>
    <property type="match status" value="1"/>
</dbReference>